<dbReference type="EMBL" id="LMTZ01000095">
    <property type="protein sequence ID" value="KST66668.1"/>
    <property type="molecule type" value="Genomic_DNA"/>
</dbReference>
<sequence length="306" mass="35313">MKFVKAFSCFLAIFIAAGTASARVSKETNNNTATSDLQSLGTEELIRSYCSTDRKNIYKEWRGSVYAFVPQERQRKLFNIIGMNVARCFQDDGGEWYLTSRELTFYLDPQTNEILENWQNPWTQEVVPVVHIANNPVQNIVRGEYPVFINGENVTFVLDIPLTYPNVLGNDPKFKNYSPEKLYQAGEFFKFTVPLEEATDTSKATTESFSGTWTRLGPWLPWMKMGDRPGQLVYSAAFSKFRDFEEMSPVLQKLITSRLPVYKKAPRCFLAAENETSWTYFRKHFNEYLKGAEFPIPEFEDNRSCS</sequence>
<reference evidence="2 4" key="1">
    <citation type="journal article" date="2015" name="Genome Announc.">
        <title>Draft Genome of the Euendolithic (true boring) Cyanobacterium Mastigocoleus testarum strain BC008.</title>
        <authorList>
            <person name="Guida B.S."/>
            <person name="Garcia-Pichel F."/>
        </authorList>
    </citation>
    <scope>NUCLEOTIDE SEQUENCE [LARGE SCALE GENOMIC DNA]</scope>
    <source>
        <strain evidence="2 4">BC008</strain>
    </source>
</reference>
<dbReference type="Proteomes" id="UP000053372">
    <property type="component" value="Unassembled WGS sequence"/>
</dbReference>
<evidence type="ECO:0000313" key="4">
    <source>
        <dbReference type="Proteomes" id="UP000053372"/>
    </source>
</evidence>
<keyword evidence="1" id="KW-0732">Signal</keyword>
<dbReference type="InterPro" id="IPR014990">
    <property type="entry name" value="DUF1838"/>
</dbReference>
<accession>A0A0V7ZPH3</accession>
<proteinExistence type="predicted"/>
<gene>
    <name evidence="2" type="ORF">BC008_25585</name>
    <name evidence="3" type="ORF">BC008_26110</name>
</gene>
<evidence type="ECO:0008006" key="5">
    <source>
        <dbReference type="Google" id="ProtNLM"/>
    </source>
</evidence>
<dbReference type="Pfam" id="PF08894">
    <property type="entry name" value="DUF1838"/>
    <property type="match status" value="1"/>
</dbReference>
<evidence type="ECO:0000313" key="3">
    <source>
        <dbReference type="EMBL" id="KST66668.1"/>
    </source>
</evidence>
<evidence type="ECO:0000313" key="2">
    <source>
        <dbReference type="EMBL" id="KST66347.1"/>
    </source>
</evidence>
<dbReference type="RefSeq" id="WP_058183783.1">
    <property type="nucleotide sequence ID" value="NZ_LMTZ01000095.1"/>
</dbReference>
<name>A0A0V7ZPH3_9CYAN</name>
<protein>
    <recommendedName>
        <fullName evidence="5">DUF1838 domain-containing protein</fullName>
    </recommendedName>
</protein>
<dbReference type="EMBL" id="LMTZ01000097">
    <property type="protein sequence ID" value="KST66347.1"/>
    <property type="molecule type" value="Genomic_DNA"/>
</dbReference>
<dbReference type="OrthoDB" id="1490196at2"/>
<feature type="chain" id="PRO_5007439036" description="DUF1838 domain-containing protein" evidence="1">
    <location>
        <begin position="23"/>
        <end position="306"/>
    </location>
</feature>
<comment type="caution">
    <text evidence="2">The sequence shown here is derived from an EMBL/GenBank/DDBJ whole genome shotgun (WGS) entry which is preliminary data.</text>
</comment>
<feature type="signal peptide" evidence="1">
    <location>
        <begin position="1"/>
        <end position="22"/>
    </location>
</feature>
<evidence type="ECO:0000256" key="1">
    <source>
        <dbReference type="SAM" id="SignalP"/>
    </source>
</evidence>
<keyword evidence="4" id="KW-1185">Reference proteome</keyword>
<dbReference type="AlphaFoldDB" id="A0A0V7ZPH3"/>
<organism evidence="2 4">
    <name type="scientific">Mastigocoleus testarum BC008</name>
    <dbReference type="NCBI Taxonomy" id="371196"/>
    <lineage>
        <taxon>Bacteria</taxon>
        <taxon>Bacillati</taxon>
        <taxon>Cyanobacteriota</taxon>
        <taxon>Cyanophyceae</taxon>
        <taxon>Nostocales</taxon>
        <taxon>Hapalosiphonaceae</taxon>
        <taxon>Mastigocoleus</taxon>
    </lineage>
</organism>